<sequence>MPNTKEDIRVGDIVVSKPTAAPGIIQIEFGKRCAEDEFAITGALNKPSTLLLTAAGKVETNAILGESQIPQYISGIVQKDSLIIPRPAPGEDTLFDPQYEHVTRPNHKTCNDCDSSRILDRPPRVTQNPKVHYGLVACGNQVMRDGMTRDRLARKYGIVCFEMEAAGLMDIAQCLVIRGICDYADSHKSKRWQGYAAAAAAAYAKEICR</sequence>
<dbReference type="AlphaFoldDB" id="A0A8H7NPX1"/>
<gene>
    <name evidence="2" type="ORF">IM811_001445</name>
</gene>
<dbReference type="Pfam" id="PF01048">
    <property type="entry name" value="PNP_UDP_1"/>
    <property type="match status" value="1"/>
</dbReference>
<evidence type="ECO:0000259" key="1">
    <source>
        <dbReference type="Pfam" id="PF01048"/>
    </source>
</evidence>
<dbReference type="Proteomes" id="UP000616885">
    <property type="component" value="Unassembled WGS sequence"/>
</dbReference>
<name>A0A8H7NPX1_BIOOC</name>
<dbReference type="GO" id="GO:0009116">
    <property type="term" value="P:nucleoside metabolic process"/>
    <property type="evidence" value="ECO:0007669"/>
    <property type="project" value="InterPro"/>
</dbReference>
<dbReference type="EMBL" id="JADCTT010000001">
    <property type="protein sequence ID" value="KAF9759751.1"/>
    <property type="molecule type" value="Genomic_DNA"/>
</dbReference>
<organism evidence="2 3">
    <name type="scientific">Bionectria ochroleuca</name>
    <name type="common">Gliocladium roseum</name>
    <dbReference type="NCBI Taxonomy" id="29856"/>
    <lineage>
        <taxon>Eukaryota</taxon>
        <taxon>Fungi</taxon>
        <taxon>Dikarya</taxon>
        <taxon>Ascomycota</taxon>
        <taxon>Pezizomycotina</taxon>
        <taxon>Sordariomycetes</taxon>
        <taxon>Hypocreomycetidae</taxon>
        <taxon>Hypocreales</taxon>
        <taxon>Bionectriaceae</taxon>
        <taxon>Clonostachys</taxon>
    </lineage>
</organism>
<protein>
    <recommendedName>
        <fullName evidence="1">Nucleoside phosphorylase domain-containing protein</fullName>
    </recommendedName>
</protein>
<accession>A0A8H7NPX1</accession>
<dbReference type="InterPro" id="IPR053137">
    <property type="entry name" value="NLR-like"/>
</dbReference>
<comment type="caution">
    <text evidence="2">The sequence shown here is derived from an EMBL/GenBank/DDBJ whole genome shotgun (WGS) entry which is preliminary data.</text>
</comment>
<dbReference type="PANTHER" id="PTHR46082:SF11">
    <property type="entry name" value="AAA+ ATPASE DOMAIN-CONTAINING PROTEIN-RELATED"/>
    <property type="match status" value="1"/>
</dbReference>
<dbReference type="InterPro" id="IPR035994">
    <property type="entry name" value="Nucleoside_phosphorylase_sf"/>
</dbReference>
<dbReference type="PANTHER" id="PTHR46082">
    <property type="entry name" value="ATP/GTP-BINDING PROTEIN-RELATED"/>
    <property type="match status" value="1"/>
</dbReference>
<evidence type="ECO:0000313" key="2">
    <source>
        <dbReference type="EMBL" id="KAF9759751.1"/>
    </source>
</evidence>
<feature type="domain" description="Nucleoside phosphorylase" evidence="1">
    <location>
        <begin position="126"/>
        <end position="199"/>
    </location>
</feature>
<reference evidence="2" key="1">
    <citation type="submission" date="2020-10" db="EMBL/GenBank/DDBJ databases">
        <title>High-Quality Genome Resource of Clonostachys rosea strain S41 by Oxford Nanopore Long-Read Sequencing.</title>
        <authorList>
            <person name="Wang H."/>
        </authorList>
    </citation>
    <scope>NUCLEOTIDE SEQUENCE</scope>
    <source>
        <strain evidence="2">S41</strain>
    </source>
</reference>
<dbReference type="GO" id="GO:0003824">
    <property type="term" value="F:catalytic activity"/>
    <property type="evidence" value="ECO:0007669"/>
    <property type="project" value="InterPro"/>
</dbReference>
<dbReference type="InterPro" id="IPR000845">
    <property type="entry name" value="Nucleoside_phosphorylase_d"/>
</dbReference>
<dbReference type="SUPFAM" id="SSF53167">
    <property type="entry name" value="Purine and uridine phosphorylases"/>
    <property type="match status" value="1"/>
</dbReference>
<proteinExistence type="predicted"/>
<evidence type="ECO:0000313" key="3">
    <source>
        <dbReference type="Proteomes" id="UP000616885"/>
    </source>
</evidence>
<dbReference type="Gene3D" id="3.40.50.1580">
    <property type="entry name" value="Nucleoside phosphorylase domain"/>
    <property type="match status" value="1"/>
</dbReference>